<reference evidence="5" key="2">
    <citation type="submission" date="2020-10" db="EMBL/GenBank/DDBJ databases">
        <authorList>
            <consortium name="NCBI Pathogen Detection Project"/>
        </authorList>
    </citation>
    <scope>NUCLEOTIDE SEQUENCE</scope>
    <source>
        <strain evidence="5">CAVp300</strain>
    </source>
</reference>
<name>A0A9P3TAB6_KLUIN</name>
<dbReference type="AlphaFoldDB" id="A0A9P3TAB6"/>
<evidence type="ECO:0000313" key="6">
    <source>
        <dbReference type="Proteomes" id="UP000867740"/>
    </source>
</evidence>
<dbReference type="SUPFAM" id="SSF53335">
    <property type="entry name" value="S-adenosyl-L-methionine-dependent methyltransferases"/>
    <property type="match status" value="1"/>
</dbReference>
<comment type="caution">
    <text evidence="5">The sequence shown here is derived from an EMBL/GenBank/DDBJ whole genome shotgun (WGS) entry which is preliminary data.</text>
</comment>
<reference evidence="5" key="1">
    <citation type="journal article" date="2018" name="Genome Biol.">
        <title>SKESA: strategic k-mer extension for scrupulous assemblies.</title>
        <authorList>
            <person name="Souvorov A."/>
            <person name="Agarwala R."/>
            <person name="Lipman D.J."/>
        </authorList>
    </citation>
    <scope>NUCLEOTIDE SEQUENCE</scope>
    <source>
        <strain evidence="5">CAVp300</strain>
    </source>
</reference>
<evidence type="ECO:0000256" key="2">
    <source>
        <dbReference type="ARBA" id="ARBA00022603"/>
    </source>
</evidence>
<dbReference type="InterPro" id="IPR029063">
    <property type="entry name" value="SAM-dependent_MTases_sf"/>
</dbReference>
<organism evidence="5 6">
    <name type="scientific">Kluyvera intermedia</name>
    <name type="common">Enterobacter intermedius</name>
    <dbReference type="NCBI Taxonomy" id="61648"/>
    <lineage>
        <taxon>Bacteria</taxon>
        <taxon>Pseudomonadati</taxon>
        <taxon>Pseudomonadota</taxon>
        <taxon>Gammaproteobacteria</taxon>
        <taxon>Enterobacterales</taxon>
        <taxon>Enterobacteriaceae</taxon>
        <taxon>Kluyvera</taxon>
    </lineage>
</organism>
<dbReference type="Pfam" id="PF08241">
    <property type="entry name" value="Methyltransf_11"/>
    <property type="match status" value="1"/>
</dbReference>
<evidence type="ECO:0000313" key="5">
    <source>
        <dbReference type="EMBL" id="HAT3583679.1"/>
    </source>
</evidence>
<dbReference type="InterPro" id="IPR051052">
    <property type="entry name" value="Diverse_substrate_MTase"/>
</dbReference>
<dbReference type="Gene3D" id="3.40.50.150">
    <property type="entry name" value="Vaccinia Virus protein VP39"/>
    <property type="match status" value="1"/>
</dbReference>
<dbReference type="EMBL" id="DACSUM010000039">
    <property type="protein sequence ID" value="HAT3583679.1"/>
    <property type="molecule type" value="Genomic_DNA"/>
</dbReference>
<dbReference type="PANTHER" id="PTHR44942:SF4">
    <property type="entry name" value="METHYLTRANSFERASE TYPE 11 DOMAIN-CONTAINING PROTEIN"/>
    <property type="match status" value="1"/>
</dbReference>
<comment type="similarity">
    <text evidence="1">Belongs to the methyltransferase superfamily.</text>
</comment>
<dbReference type="RefSeq" id="WP_047372725.1">
    <property type="nucleotide sequence ID" value="NZ_CABMNU010000005.1"/>
</dbReference>
<feature type="domain" description="Methyltransferase type 11" evidence="4">
    <location>
        <begin position="38"/>
        <end position="126"/>
    </location>
</feature>
<dbReference type="InterPro" id="IPR013216">
    <property type="entry name" value="Methyltransf_11"/>
</dbReference>
<dbReference type="CDD" id="cd02440">
    <property type="entry name" value="AdoMet_MTases"/>
    <property type="match status" value="1"/>
</dbReference>
<dbReference type="Proteomes" id="UP000867740">
    <property type="component" value="Unassembled WGS sequence"/>
</dbReference>
<accession>A0A9P3TAB6</accession>
<evidence type="ECO:0000256" key="1">
    <source>
        <dbReference type="ARBA" id="ARBA00008361"/>
    </source>
</evidence>
<dbReference type="GO" id="GO:0008757">
    <property type="term" value="F:S-adenosylmethionine-dependent methyltransferase activity"/>
    <property type="evidence" value="ECO:0007669"/>
    <property type="project" value="InterPro"/>
</dbReference>
<keyword evidence="2 5" id="KW-0489">Methyltransferase</keyword>
<dbReference type="PANTHER" id="PTHR44942">
    <property type="entry name" value="METHYLTRANSF_11 DOMAIN-CONTAINING PROTEIN"/>
    <property type="match status" value="1"/>
</dbReference>
<proteinExistence type="inferred from homology"/>
<keyword evidence="3" id="KW-0808">Transferase</keyword>
<protein>
    <submittedName>
        <fullName evidence="5">Class I SAM-dependent methyltransferase</fullName>
    </submittedName>
</protein>
<evidence type="ECO:0000259" key="4">
    <source>
        <dbReference type="Pfam" id="PF08241"/>
    </source>
</evidence>
<dbReference type="GO" id="GO:0032259">
    <property type="term" value="P:methylation"/>
    <property type="evidence" value="ECO:0007669"/>
    <property type="project" value="UniProtKB-KW"/>
</dbReference>
<evidence type="ECO:0000256" key="3">
    <source>
        <dbReference type="ARBA" id="ARBA00022679"/>
    </source>
</evidence>
<sequence length="251" mass="28439">MLNWFASGGADYARYRPEYPTVLLDYLLSITPVHYHALDVGCGTGQLTTLLACAFDKVTGIDPSQTQIDNAEPHPRVDYCVGPAEQLPHALHDINLITVAQAAHWFDLPVFYREAQRVAAPNAVIALISYGVLNPDETLRARFRRFYYDEIGLYWPAERQLVDNGYAGILFPFTEMSAPDMEIRLQWDLTALMGYVSTWSAVKRALDAGQDALLVRFYDDMHELWGDPAQKRTFSWPINIRAGHLRQALYA</sequence>
<gene>
    <name evidence="5" type="ORF">I8531_004028</name>
</gene>